<proteinExistence type="predicted"/>
<sequence>MENKTEVILQEAQEAATLFKPPWGMNHIKPLLINVVWLLKSFNARLAALEKGARNDR</sequence>
<evidence type="ECO:0000313" key="1">
    <source>
        <dbReference type="EMBL" id="MDB1122830.1"/>
    </source>
</evidence>
<organism evidence="1 2">
    <name type="scientific">Vibrio algarum</name>
    <dbReference type="NCBI Taxonomy" id="3020714"/>
    <lineage>
        <taxon>Bacteria</taxon>
        <taxon>Pseudomonadati</taxon>
        <taxon>Pseudomonadota</taxon>
        <taxon>Gammaproteobacteria</taxon>
        <taxon>Vibrionales</taxon>
        <taxon>Vibrionaceae</taxon>
        <taxon>Vibrio</taxon>
    </lineage>
</organism>
<accession>A0ABT4YN02</accession>
<reference evidence="1 2" key="1">
    <citation type="submission" date="2023-01" db="EMBL/GenBank/DDBJ databases">
        <title>Vibrio sp. KJ40-1 sp.nov, isolated from marine algae.</title>
        <authorList>
            <person name="Butt M."/>
            <person name="Kim J.M.J."/>
            <person name="Jeon C.O.C."/>
        </authorList>
    </citation>
    <scope>NUCLEOTIDE SEQUENCE [LARGE SCALE GENOMIC DNA]</scope>
    <source>
        <strain evidence="1 2">KJ40-1</strain>
    </source>
</reference>
<dbReference type="EMBL" id="JAQLOI010000001">
    <property type="protein sequence ID" value="MDB1122830.1"/>
    <property type="molecule type" value="Genomic_DNA"/>
</dbReference>
<comment type="caution">
    <text evidence="1">The sequence shown here is derived from an EMBL/GenBank/DDBJ whole genome shotgun (WGS) entry which is preliminary data.</text>
</comment>
<gene>
    <name evidence="1" type="ORF">PGX00_03615</name>
</gene>
<dbReference type="Proteomes" id="UP001210678">
    <property type="component" value="Unassembled WGS sequence"/>
</dbReference>
<evidence type="ECO:0000313" key="2">
    <source>
        <dbReference type="Proteomes" id="UP001210678"/>
    </source>
</evidence>
<protein>
    <submittedName>
        <fullName evidence="1">Uncharacterized protein</fullName>
    </submittedName>
</protein>
<keyword evidence="2" id="KW-1185">Reference proteome</keyword>
<name>A0ABT4YN02_9VIBR</name>
<dbReference type="RefSeq" id="WP_272132971.1">
    <property type="nucleotide sequence ID" value="NZ_JAQLOI010000001.1"/>
</dbReference>